<feature type="compositionally biased region" description="Polar residues" evidence="1">
    <location>
        <begin position="55"/>
        <end position="68"/>
    </location>
</feature>
<organism evidence="4 5">
    <name type="scientific">Paenibacillus yanchengensis</name>
    <dbReference type="NCBI Taxonomy" id="2035833"/>
    <lineage>
        <taxon>Bacteria</taxon>
        <taxon>Bacillati</taxon>
        <taxon>Bacillota</taxon>
        <taxon>Bacilli</taxon>
        <taxon>Bacillales</taxon>
        <taxon>Paenibacillaceae</taxon>
        <taxon>Paenibacillus</taxon>
    </lineage>
</organism>
<dbReference type="EMBL" id="JBHUHO010000029">
    <property type="protein sequence ID" value="MFD2115860.1"/>
    <property type="molecule type" value="Genomic_DNA"/>
</dbReference>
<feature type="chain" id="PRO_5046833654" description="Preprotein translocase subunit Tim44" evidence="3">
    <location>
        <begin position="28"/>
        <end position="142"/>
    </location>
</feature>
<evidence type="ECO:0000313" key="5">
    <source>
        <dbReference type="Proteomes" id="UP001597362"/>
    </source>
</evidence>
<feature type="region of interest" description="Disordered" evidence="1">
    <location>
        <begin position="30"/>
        <end position="69"/>
    </location>
</feature>
<keyword evidence="5" id="KW-1185">Reference proteome</keyword>
<feature type="transmembrane region" description="Helical" evidence="2">
    <location>
        <begin position="99"/>
        <end position="123"/>
    </location>
</feature>
<comment type="caution">
    <text evidence="4">The sequence shown here is derived from an EMBL/GenBank/DDBJ whole genome shotgun (WGS) entry which is preliminary data.</text>
</comment>
<feature type="signal peptide" evidence="3">
    <location>
        <begin position="1"/>
        <end position="27"/>
    </location>
</feature>
<dbReference type="Proteomes" id="UP001597362">
    <property type="component" value="Unassembled WGS sequence"/>
</dbReference>
<gene>
    <name evidence="4" type="ORF">ACFSJH_09015</name>
</gene>
<keyword evidence="3" id="KW-0732">Signal</keyword>
<keyword evidence="2" id="KW-1133">Transmembrane helix</keyword>
<keyword evidence="2" id="KW-0472">Membrane</keyword>
<dbReference type="PANTHER" id="PTHR41542">
    <property type="entry name" value="BLL5807 PROTEIN"/>
    <property type="match status" value="1"/>
</dbReference>
<keyword evidence="2" id="KW-0812">Transmembrane</keyword>
<evidence type="ECO:0000256" key="2">
    <source>
        <dbReference type="SAM" id="Phobius"/>
    </source>
</evidence>
<evidence type="ECO:0000256" key="1">
    <source>
        <dbReference type="SAM" id="MobiDB-lite"/>
    </source>
</evidence>
<evidence type="ECO:0008006" key="6">
    <source>
        <dbReference type="Google" id="ProtNLM"/>
    </source>
</evidence>
<evidence type="ECO:0000313" key="4">
    <source>
        <dbReference type="EMBL" id="MFD2115860.1"/>
    </source>
</evidence>
<sequence length="142" mass="15424">MKKGMLVMMVMTLLLTIGLSFSENADARRGGGFRSPKSSFTQTPKKTDSVKKSNPKQNQAGATANKPNSGGFMRGMLFGGLAGMLFGGLFAGMGGFGQILSLLVNIIIFAAIIMAVRALFIYIRNNRKQPPNPYNPNDRRNY</sequence>
<dbReference type="RefSeq" id="WP_377771460.1">
    <property type="nucleotide sequence ID" value="NZ_JBHUHO010000029.1"/>
</dbReference>
<protein>
    <recommendedName>
        <fullName evidence="6">Preprotein translocase subunit Tim44</fullName>
    </recommendedName>
</protein>
<feature type="transmembrane region" description="Helical" evidence="2">
    <location>
        <begin position="72"/>
        <end position="92"/>
    </location>
</feature>
<evidence type="ECO:0000256" key="3">
    <source>
        <dbReference type="SAM" id="SignalP"/>
    </source>
</evidence>
<name>A0ABW4YJP8_9BACL</name>
<reference evidence="5" key="1">
    <citation type="journal article" date="2019" name="Int. J. Syst. Evol. Microbiol.">
        <title>The Global Catalogue of Microorganisms (GCM) 10K type strain sequencing project: providing services to taxonomists for standard genome sequencing and annotation.</title>
        <authorList>
            <consortium name="The Broad Institute Genomics Platform"/>
            <consortium name="The Broad Institute Genome Sequencing Center for Infectious Disease"/>
            <person name="Wu L."/>
            <person name="Ma J."/>
        </authorList>
    </citation>
    <scope>NUCLEOTIDE SEQUENCE [LARGE SCALE GENOMIC DNA]</scope>
    <source>
        <strain evidence="5">GH52</strain>
    </source>
</reference>
<accession>A0ABW4YJP8</accession>
<proteinExistence type="predicted"/>
<dbReference type="PANTHER" id="PTHR41542:SF1">
    <property type="entry name" value="BLL5807 PROTEIN"/>
    <property type="match status" value="1"/>
</dbReference>